<evidence type="ECO:0000313" key="1">
    <source>
        <dbReference type="EMBL" id="TCP64554.1"/>
    </source>
</evidence>
<dbReference type="Pfam" id="PF14035">
    <property type="entry name" value="YlzJ"/>
    <property type="match status" value="1"/>
</dbReference>
<dbReference type="RefSeq" id="WP_131919021.1">
    <property type="nucleotide sequence ID" value="NZ_JAOQNU010000009.1"/>
</dbReference>
<dbReference type="EMBL" id="SLXT01000009">
    <property type="protein sequence ID" value="TCP64554.1"/>
    <property type="molecule type" value="Genomic_DNA"/>
</dbReference>
<reference evidence="1 2" key="1">
    <citation type="submission" date="2019-03" db="EMBL/GenBank/DDBJ databases">
        <title>Genomic Encyclopedia of Type Strains, Phase IV (KMG-IV): sequencing the most valuable type-strain genomes for metagenomic binning, comparative biology and taxonomic classification.</title>
        <authorList>
            <person name="Goeker M."/>
        </authorList>
    </citation>
    <scope>NUCLEOTIDE SEQUENCE [LARGE SCALE GENOMIC DNA]</scope>
    <source>
        <strain evidence="1 2">DSM 11170</strain>
    </source>
</reference>
<organism evidence="1 2">
    <name type="scientific">Heliophilum fasciatum</name>
    <dbReference type="NCBI Taxonomy" id="35700"/>
    <lineage>
        <taxon>Bacteria</taxon>
        <taxon>Bacillati</taxon>
        <taxon>Bacillota</taxon>
        <taxon>Clostridia</taxon>
        <taxon>Eubacteriales</taxon>
        <taxon>Heliobacteriaceae</taxon>
        <taxon>Heliophilum</taxon>
    </lineage>
</organism>
<name>A0A4R2RNC4_9FIRM</name>
<comment type="caution">
    <text evidence="1">The sequence shown here is derived from an EMBL/GenBank/DDBJ whole genome shotgun (WGS) entry which is preliminary data.</text>
</comment>
<dbReference type="OrthoDB" id="1683573at2"/>
<keyword evidence="2" id="KW-1185">Reference proteome</keyword>
<dbReference type="AlphaFoldDB" id="A0A4R2RNC4"/>
<evidence type="ECO:0000313" key="2">
    <source>
        <dbReference type="Proteomes" id="UP000294813"/>
    </source>
</evidence>
<proteinExistence type="predicted"/>
<dbReference type="InterPro" id="IPR025619">
    <property type="entry name" value="YlzJ"/>
</dbReference>
<sequence length="70" mass="7814">MILYTPLPMEAVLDGAEPVLPAMMTKSYQGRIVMGYQRTDGHFEVARLLSTDPQDYLDPGLQPGQYLAIE</sequence>
<dbReference type="Proteomes" id="UP000294813">
    <property type="component" value="Unassembled WGS sequence"/>
</dbReference>
<accession>A0A4R2RNC4</accession>
<gene>
    <name evidence="1" type="ORF">EDD73_10996</name>
</gene>
<protein>
    <submittedName>
        <fullName evidence="1">YlzJ-like protein</fullName>
    </submittedName>
</protein>